<comment type="caution">
    <text evidence="2">The sequence shown here is derived from an EMBL/GenBank/DDBJ whole genome shotgun (WGS) entry which is preliminary data.</text>
</comment>
<dbReference type="AlphaFoldDB" id="A0A081QP32"/>
<dbReference type="Proteomes" id="UP000271977">
    <property type="component" value="Unassembled WGS sequence"/>
</dbReference>
<dbReference type="EMBL" id="JPFY01000013">
    <property type="protein sequence ID" value="KEQ44705.1"/>
    <property type="molecule type" value="Genomic_DNA"/>
</dbReference>
<name>A0A081QP32_STRMT</name>
<reference evidence="2 5" key="1">
    <citation type="submission" date="2014-05" db="EMBL/GenBank/DDBJ databases">
        <authorList>
            <person name="Daugherty S.C."/>
            <person name="Tallon L.J."/>
            <person name="Sadzewicz L."/>
            <person name="Kilian M."/>
            <person name="Tettelin H."/>
        </authorList>
    </citation>
    <scope>NUCLEOTIDE SEQUENCE [LARGE SCALE GENOMIC DNA]</scope>
    <source>
        <strain evidence="2 5">SK578</strain>
    </source>
</reference>
<evidence type="ECO:0000313" key="4">
    <source>
        <dbReference type="EMBL" id="RSJ88628.1"/>
    </source>
</evidence>
<dbReference type="EMBL" id="RJPV01000009">
    <property type="protein sequence ID" value="RSJ88628.1"/>
    <property type="molecule type" value="Genomic_DNA"/>
</dbReference>
<reference evidence="4 6" key="2">
    <citation type="submission" date="2018-11" db="EMBL/GenBank/DDBJ databases">
        <title>Species Designations Belie Phenotypic and Genotypic Heterogeneity in Oral Streptococci.</title>
        <authorList>
            <person name="Velsko I."/>
        </authorList>
    </citation>
    <scope>NUCLEOTIDE SEQUENCE [LARGE SCALE GENOMIC DNA]</scope>
    <source>
        <strain evidence="4 6">BCC30</strain>
    </source>
</reference>
<dbReference type="PATRIC" id="fig|28037.93.peg.761"/>
<evidence type="ECO:0000313" key="2">
    <source>
        <dbReference type="EMBL" id="KEQ44705.1"/>
    </source>
</evidence>
<evidence type="ECO:0000313" key="3">
    <source>
        <dbReference type="EMBL" id="MQP82891.1"/>
    </source>
</evidence>
<dbReference type="Proteomes" id="UP000028089">
    <property type="component" value="Unassembled WGS sequence"/>
</dbReference>
<organism evidence="2 5">
    <name type="scientific">Streptococcus mitis</name>
    <dbReference type="NCBI Taxonomy" id="28037"/>
    <lineage>
        <taxon>Bacteria</taxon>
        <taxon>Bacillati</taxon>
        <taxon>Bacillota</taxon>
        <taxon>Bacilli</taxon>
        <taxon>Lactobacillales</taxon>
        <taxon>Streptococcaceae</taxon>
        <taxon>Streptococcus</taxon>
        <taxon>Streptococcus mitis group</taxon>
    </lineage>
</organism>
<evidence type="ECO:0000313" key="5">
    <source>
        <dbReference type="Proteomes" id="UP000028089"/>
    </source>
</evidence>
<sequence>MIQDDIWKKRQRLEECEDNYRRSCKKIENQYEEANYKFQQLRHMIDEKHRIISHSLDQLGGDTTEWRYQSNQLASNFSQQIEMAYRNRQGQLEQEEMKLEQEYKRQYRLLEDGLARAQEQQRRLEERGKK</sequence>
<evidence type="ECO:0000313" key="7">
    <source>
        <dbReference type="Proteomes" id="UP000436302"/>
    </source>
</evidence>
<evidence type="ECO:0000256" key="1">
    <source>
        <dbReference type="SAM" id="Coils"/>
    </source>
</evidence>
<dbReference type="Proteomes" id="UP000436302">
    <property type="component" value="Unassembled WGS sequence"/>
</dbReference>
<protein>
    <submittedName>
        <fullName evidence="2">Uncharacterized protein</fullName>
    </submittedName>
</protein>
<proteinExistence type="predicted"/>
<accession>A0A081QP32</accession>
<reference evidence="3 7" key="3">
    <citation type="submission" date="2019-10" db="EMBL/GenBank/DDBJ databases">
        <title>Streptococcus mitis of the oral and urogenital tracts.</title>
        <authorList>
            <person name="Price T."/>
            <person name="Mores C.R."/>
            <person name="Putonti C."/>
            <person name="Wolfe A.J."/>
        </authorList>
    </citation>
    <scope>NUCLEOTIDE SEQUENCE [LARGE SCALE GENOMIC DNA]</scope>
    <source>
        <strain evidence="3 7">SM39</strain>
    </source>
</reference>
<feature type="coiled-coil region" evidence="1">
    <location>
        <begin position="10"/>
        <end position="44"/>
    </location>
</feature>
<dbReference type="EMBL" id="WIJV01000019">
    <property type="protein sequence ID" value="MQP82891.1"/>
    <property type="molecule type" value="Genomic_DNA"/>
</dbReference>
<feature type="coiled-coil region" evidence="1">
    <location>
        <begin position="100"/>
        <end position="127"/>
    </location>
</feature>
<gene>
    <name evidence="4" type="ORF">D8789_09035</name>
    <name evidence="3" type="ORF">GEZ78_04700</name>
    <name evidence="2" type="ORF">SK578_0801</name>
</gene>
<evidence type="ECO:0000313" key="6">
    <source>
        <dbReference type="Proteomes" id="UP000271977"/>
    </source>
</evidence>
<dbReference type="RefSeq" id="WP_049491651.1">
    <property type="nucleotide sequence ID" value="NZ_CAMHZM010000010.1"/>
</dbReference>
<keyword evidence="1" id="KW-0175">Coiled coil</keyword>